<feature type="region of interest" description="Disordered" evidence="1">
    <location>
        <begin position="190"/>
        <end position="212"/>
    </location>
</feature>
<proteinExistence type="predicted"/>
<dbReference type="Proteomes" id="UP001642484">
    <property type="component" value="Unassembled WGS sequence"/>
</dbReference>
<comment type="caution">
    <text evidence="2">The sequence shown here is derived from an EMBL/GenBank/DDBJ whole genome shotgun (WGS) entry which is preliminary data.</text>
</comment>
<protein>
    <submittedName>
        <fullName evidence="2">Uncharacterized protein</fullName>
    </submittedName>
</protein>
<dbReference type="EMBL" id="CAXAMN010025683">
    <property type="protein sequence ID" value="CAK9096970.1"/>
    <property type="molecule type" value="Genomic_DNA"/>
</dbReference>
<evidence type="ECO:0000313" key="3">
    <source>
        <dbReference type="Proteomes" id="UP001642484"/>
    </source>
</evidence>
<sequence>MMRLGSRSFPDLIVSSILSQYTRPEHAYCPTSQHPQSVCRTFFDPFVFPRLDLSLGAPKIGDGSRTALRARSSLCDSVTMYARLFLQALIETYPEEDEASDLFGRDDQLKSLVKTVKGVQDGAAKFSALGVQRGPDFVEAFDAWKEVWMQSRNRKVREKSCLGRFWKLFYQQTEGRSSNREVQRTVEVADVSEIEPIEPSGLSGLSDSESVE</sequence>
<evidence type="ECO:0000313" key="2">
    <source>
        <dbReference type="EMBL" id="CAK9096970.1"/>
    </source>
</evidence>
<name>A0ABP0RBM2_9DINO</name>
<feature type="compositionally biased region" description="Polar residues" evidence="1">
    <location>
        <begin position="203"/>
        <end position="212"/>
    </location>
</feature>
<gene>
    <name evidence="2" type="ORF">CCMP2556_LOCUS46072</name>
</gene>
<keyword evidence="3" id="KW-1185">Reference proteome</keyword>
<reference evidence="2 3" key="1">
    <citation type="submission" date="2024-02" db="EMBL/GenBank/DDBJ databases">
        <authorList>
            <person name="Chen Y."/>
            <person name="Shah S."/>
            <person name="Dougan E. K."/>
            <person name="Thang M."/>
            <person name="Chan C."/>
        </authorList>
    </citation>
    <scope>NUCLEOTIDE SEQUENCE [LARGE SCALE GENOMIC DNA]</scope>
</reference>
<accession>A0ABP0RBM2</accession>
<organism evidence="2 3">
    <name type="scientific">Durusdinium trenchii</name>
    <dbReference type="NCBI Taxonomy" id="1381693"/>
    <lineage>
        <taxon>Eukaryota</taxon>
        <taxon>Sar</taxon>
        <taxon>Alveolata</taxon>
        <taxon>Dinophyceae</taxon>
        <taxon>Suessiales</taxon>
        <taxon>Symbiodiniaceae</taxon>
        <taxon>Durusdinium</taxon>
    </lineage>
</organism>
<evidence type="ECO:0000256" key="1">
    <source>
        <dbReference type="SAM" id="MobiDB-lite"/>
    </source>
</evidence>